<evidence type="ECO:0000256" key="1">
    <source>
        <dbReference type="ARBA" id="ARBA00004429"/>
    </source>
</evidence>
<keyword evidence="6" id="KW-1003">Cell membrane</keyword>
<dbReference type="Proteomes" id="UP000248198">
    <property type="component" value="Unassembled WGS sequence"/>
</dbReference>
<keyword evidence="5" id="KW-0475">Mercuric resistance</keyword>
<evidence type="ECO:0000256" key="11">
    <source>
        <dbReference type="ARBA" id="ARBA00022989"/>
    </source>
</evidence>
<dbReference type="OrthoDB" id="1493145at2"/>
<dbReference type="SUPFAM" id="SSF55008">
    <property type="entry name" value="HMA, heavy metal-associated domain"/>
    <property type="match status" value="1"/>
</dbReference>
<dbReference type="Gene3D" id="3.30.70.100">
    <property type="match status" value="1"/>
</dbReference>
<keyword evidence="7" id="KW-0997">Cell inner membrane</keyword>
<evidence type="ECO:0000256" key="13">
    <source>
        <dbReference type="ARBA" id="ARBA00030934"/>
    </source>
</evidence>
<feature type="transmembrane region" description="Helical" evidence="15">
    <location>
        <begin position="12"/>
        <end position="36"/>
    </location>
</feature>
<evidence type="ECO:0000256" key="15">
    <source>
        <dbReference type="SAM" id="Phobius"/>
    </source>
</evidence>
<evidence type="ECO:0000256" key="7">
    <source>
        <dbReference type="ARBA" id="ARBA00022519"/>
    </source>
</evidence>
<evidence type="ECO:0000313" key="18">
    <source>
        <dbReference type="Proteomes" id="UP000248198"/>
    </source>
</evidence>
<evidence type="ECO:0000259" key="16">
    <source>
        <dbReference type="PROSITE" id="PS50846"/>
    </source>
</evidence>
<comment type="caution">
    <text evidence="17">The sequence shown here is derived from an EMBL/GenBank/DDBJ whole genome shotgun (WGS) entry which is preliminary data.</text>
</comment>
<evidence type="ECO:0000256" key="2">
    <source>
        <dbReference type="ARBA" id="ARBA00008224"/>
    </source>
</evidence>
<protein>
    <recommendedName>
        <fullName evidence="3">Mercuric transport protein MerT</fullName>
    </recommendedName>
    <alternativeName>
        <fullName evidence="13">Mercury ion transport protein</fullName>
    </alternativeName>
</protein>
<organism evidence="17 18">
    <name type="scientific">Pedobacter nutrimenti</name>
    <dbReference type="NCBI Taxonomy" id="1241337"/>
    <lineage>
        <taxon>Bacteria</taxon>
        <taxon>Pseudomonadati</taxon>
        <taxon>Bacteroidota</taxon>
        <taxon>Sphingobacteriia</taxon>
        <taxon>Sphingobacteriales</taxon>
        <taxon>Sphingobacteriaceae</taxon>
        <taxon>Pedobacter</taxon>
    </lineage>
</organism>
<evidence type="ECO:0000256" key="14">
    <source>
        <dbReference type="ARBA" id="ARBA00045720"/>
    </source>
</evidence>
<feature type="domain" description="HMA" evidence="16">
    <location>
        <begin position="127"/>
        <end position="193"/>
    </location>
</feature>
<comment type="similarity">
    <text evidence="2">Belongs to the MerT family.</text>
</comment>
<evidence type="ECO:0000256" key="5">
    <source>
        <dbReference type="ARBA" id="ARBA00022466"/>
    </source>
</evidence>
<keyword evidence="8 15" id="KW-0812">Transmembrane</keyword>
<dbReference type="Pfam" id="PF02411">
    <property type="entry name" value="MerT"/>
    <property type="match status" value="1"/>
</dbReference>
<evidence type="ECO:0000256" key="6">
    <source>
        <dbReference type="ARBA" id="ARBA00022475"/>
    </source>
</evidence>
<keyword evidence="11 15" id="KW-1133">Transmembrane helix</keyword>
<feature type="transmembrane region" description="Helical" evidence="15">
    <location>
        <begin position="89"/>
        <end position="108"/>
    </location>
</feature>
<accession>A0A318UQS5</accession>
<keyword evidence="12 15" id="KW-0472">Membrane</keyword>
<keyword evidence="18" id="KW-1185">Reference proteome</keyword>
<dbReference type="CDD" id="cd00371">
    <property type="entry name" value="HMA"/>
    <property type="match status" value="1"/>
</dbReference>
<dbReference type="AlphaFoldDB" id="A0A318UQS5"/>
<dbReference type="PROSITE" id="PS01047">
    <property type="entry name" value="HMA_1"/>
    <property type="match status" value="1"/>
</dbReference>
<evidence type="ECO:0000256" key="9">
    <source>
        <dbReference type="ARBA" id="ARBA00022723"/>
    </source>
</evidence>
<dbReference type="InterPro" id="IPR003457">
    <property type="entry name" value="Transprt_MerT"/>
</dbReference>
<evidence type="ECO:0000256" key="3">
    <source>
        <dbReference type="ARBA" id="ARBA00017053"/>
    </source>
</evidence>
<comment type="subcellular location">
    <subcellularLocation>
        <location evidence="1">Cell inner membrane</location>
        <topology evidence="1">Multi-pass membrane protein</topology>
    </subcellularLocation>
</comment>
<gene>
    <name evidence="17" type="ORF">B0O44_101910</name>
</gene>
<keyword evidence="4" id="KW-0813">Transport</keyword>
<dbReference type="GO" id="GO:0046872">
    <property type="term" value="F:metal ion binding"/>
    <property type="evidence" value="ECO:0007669"/>
    <property type="project" value="UniProtKB-KW"/>
</dbReference>
<dbReference type="NCBIfam" id="NF033556">
    <property type="entry name" value="MerTP_fusion"/>
    <property type="match status" value="1"/>
</dbReference>
<dbReference type="GO" id="GO:0005886">
    <property type="term" value="C:plasma membrane"/>
    <property type="evidence" value="ECO:0007669"/>
    <property type="project" value="UniProtKB-SubCell"/>
</dbReference>
<keyword evidence="9" id="KW-0479">Metal-binding</keyword>
<dbReference type="InterPro" id="IPR036163">
    <property type="entry name" value="HMA_dom_sf"/>
</dbReference>
<dbReference type="InterPro" id="IPR006121">
    <property type="entry name" value="HMA_dom"/>
</dbReference>
<reference evidence="17 18" key="1">
    <citation type="submission" date="2018-06" db="EMBL/GenBank/DDBJ databases">
        <title>Genomic Encyclopedia of Archaeal and Bacterial Type Strains, Phase II (KMG-II): from individual species to whole genera.</title>
        <authorList>
            <person name="Goeker M."/>
        </authorList>
    </citation>
    <scope>NUCLEOTIDE SEQUENCE [LARGE SCALE GENOMIC DNA]</scope>
    <source>
        <strain evidence="17 18">DSM 27372</strain>
    </source>
</reference>
<evidence type="ECO:0000256" key="4">
    <source>
        <dbReference type="ARBA" id="ARBA00022448"/>
    </source>
</evidence>
<comment type="function">
    <text evidence="14">Involved in mercury resistance. Probably transfers a mercuric ion from the periplasmic Hg(2+)-binding protein MerP to the cytoplasmic mercuric reductase MerA.</text>
</comment>
<proteinExistence type="inferred from homology"/>
<dbReference type="Pfam" id="PF00403">
    <property type="entry name" value="HMA"/>
    <property type="match status" value="1"/>
</dbReference>
<name>A0A318UQS5_9SPHI</name>
<evidence type="ECO:0000256" key="8">
    <source>
        <dbReference type="ARBA" id="ARBA00022692"/>
    </source>
</evidence>
<dbReference type="RefSeq" id="WP_110827467.1">
    <property type="nucleotide sequence ID" value="NZ_QKLU01000001.1"/>
</dbReference>
<sequence length="201" mass="21775">MSKTNHIKLLSSGILLALTSSLCCIVPVLALFGSIGSAASMFGWVEPIRPYLLGATAAVLAMAFYKAYQPRSTDQCGCEEKKTVMQSKTFLWVIALVSLALSAFPYYISYFQKPPAKQSTLGNTYNKQSVLHIRGLSCAACEGYINHALQSKKGVQSVVTSYGKGQSVVKFDSTLVSLAQLEEAVEKETGYKITNKSSHVN</sequence>
<dbReference type="PROSITE" id="PS50846">
    <property type="entry name" value="HMA_2"/>
    <property type="match status" value="1"/>
</dbReference>
<evidence type="ECO:0000256" key="10">
    <source>
        <dbReference type="ARBA" id="ARBA00022914"/>
    </source>
</evidence>
<dbReference type="EMBL" id="QKLU01000001">
    <property type="protein sequence ID" value="PYF77428.1"/>
    <property type="molecule type" value="Genomic_DNA"/>
</dbReference>
<dbReference type="InterPro" id="IPR017969">
    <property type="entry name" value="Heavy-metal-associated_CS"/>
</dbReference>
<keyword evidence="10" id="KW-0476">Mercury</keyword>
<evidence type="ECO:0000313" key="17">
    <source>
        <dbReference type="EMBL" id="PYF77428.1"/>
    </source>
</evidence>
<feature type="transmembrane region" description="Helical" evidence="15">
    <location>
        <begin position="48"/>
        <end position="68"/>
    </location>
</feature>
<evidence type="ECO:0000256" key="12">
    <source>
        <dbReference type="ARBA" id="ARBA00023136"/>
    </source>
</evidence>
<dbReference type="Gene3D" id="1.10.287.910">
    <property type="entry name" value="bacterial mercury transporter, merf"/>
    <property type="match status" value="1"/>
</dbReference>
<dbReference type="GO" id="GO:0015097">
    <property type="term" value="F:mercury ion transmembrane transporter activity"/>
    <property type="evidence" value="ECO:0007669"/>
    <property type="project" value="InterPro"/>
</dbReference>